<sequence>MAARLQGADPASLRRRRRAYLQWFDVLRNVAEDDADRDMAFGPDDVGSAARRELAKDGRPEWRNALSALLDRATRARWEWMRGYPSIRDRRARLEARLGAR</sequence>
<name>A0ABZ2LYY7_9BACT</name>
<accession>A0ABZ2LYY7</accession>
<organism evidence="1 2">
    <name type="scientific">Pendulispora albinea</name>
    <dbReference type="NCBI Taxonomy" id="2741071"/>
    <lineage>
        <taxon>Bacteria</taxon>
        <taxon>Pseudomonadati</taxon>
        <taxon>Myxococcota</taxon>
        <taxon>Myxococcia</taxon>
        <taxon>Myxococcales</taxon>
        <taxon>Sorangiineae</taxon>
        <taxon>Pendulisporaceae</taxon>
        <taxon>Pendulispora</taxon>
    </lineage>
</organism>
<gene>
    <name evidence="1" type="ORF">LZC94_02170</name>
</gene>
<dbReference type="Proteomes" id="UP001370348">
    <property type="component" value="Chromosome"/>
</dbReference>
<protein>
    <submittedName>
        <fullName evidence="1">Uncharacterized protein</fullName>
    </submittedName>
</protein>
<evidence type="ECO:0000313" key="2">
    <source>
        <dbReference type="Proteomes" id="UP001370348"/>
    </source>
</evidence>
<dbReference type="EMBL" id="CP089984">
    <property type="protein sequence ID" value="WXB16087.1"/>
    <property type="molecule type" value="Genomic_DNA"/>
</dbReference>
<keyword evidence="2" id="KW-1185">Reference proteome</keyword>
<evidence type="ECO:0000313" key="1">
    <source>
        <dbReference type="EMBL" id="WXB16087.1"/>
    </source>
</evidence>
<proteinExistence type="predicted"/>
<dbReference type="RefSeq" id="WP_394825715.1">
    <property type="nucleotide sequence ID" value="NZ_CP089984.1"/>
</dbReference>
<reference evidence="1 2" key="1">
    <citation type="submission" date="2021-12" db="EMBL/GenBank/DDBJ databases">
        <title>Discovery of the Pendulisporaceae a myxobacterial family with distinct sporulation behavior and unique specialized metabolism.</title>
        <authorList>
            <person name="Garcia R."/>
            <person name="Popoff A."/>
            <person name="Bader C.D."/>
            <person name="Loehr J."/>
            <person name="Walesch S."/>
            <person name="Walt C."/>
            <person name="Boldt J."/>
            <person name="Bunk B."/>
            <person name="Haeckl F.J.F.P.J."/>
            <person name="Gunesch A.P."/>
            <person name="Birkelbach J."/>
            <person name="Nuebel U."/>
            <person name="Pietschmann T."/>
            <person name="Bach T."/>
            <person name="Mueller R."/>
        </authorList>
    </citation>
    <scope>NUCLEOTIDE SEQUENCE [LARGE SCALE GENOMIC DNA]</scope>
    <source>
        <strain evidence="1 2">MSr11954</strain>
    </source>
</reference>